<accession>A0AAP6EJJ1</accession>
<sequence length="431" mass="44578">MSDSWIGGDIGGLRAMGTSYKSAKPSLEAAITPVTDQVEALVKDTGWKGEAAEKFRASWSEDALTAGALGGLVEAVGGILETLADQLSSCETALQNAQHTATKQGVATDPKGVPVQMATSNPPSAADQKTLSALSEYNTARAEIEHTAQHARLVATDQLTALCAEVMKPVSAADKLTIADSLRGLYAYDAEDARAKGRDAAKEIDQAKADAQAAKKDLRAERKAFQKAGRALPADFPAKSAYSDAVMKVDSLEEALVRADHGSTALPYDRVLNLKLGDAADALRIGRGVAELPEFLREVPVLDVAAAAAVGALEAKDDHDEGWSWEHSAVVDGGVALGGLAAGVAAVAAAPAEGAIAVAAIGVGATVIVTNTLDHAFHEHWSEDIHDHGVVGGALVGTGHVLEKTGDDVLRYGDDALSAGKSVWHGITSIF</sequence>
<evidence type="ECO:0000256" key="1">
    <source>
        <dbReference type="SAM" id="Coils"/>
    </source>
</evidence>
<dbReference type="Proteomes" id="UP001282288">
    <property type="component" value="Unassembled WGS sequence"/>
</dbReference>
<keyword evidence="1" id="KW-0175">Coiled coil</keyword>
<evidence type="ECO:0000313" key="2">
    <source>
        <dbReference type="EMBL" id="MDX2965059.1"/>
    </source>
</evidence>
<name>A0AAP6EJJ1_9ACTN</name>
<comment type="caution">
    <text evidence="2">The sequence shown here is derived from an EMBL/GenBank/DDBJ whole genome shotgun (WGS) entry which is preliminary data.</text>
</comment>
<dbReference type="EMBL" id="JARAWP010000021">
    <property type="protein sequence ID" value="MDX3022572.1"/>
    <property type="molecule type" value="Genomic_DNA"/>
</dbReference>
<organism evidence="2 5">
    <name type="scientific">Streptomyces acidiscabies</name>
    <dbReference type="NCBI Taxonomy" id="42234"/>
    <lineage>
        <taxon>Bacteria</taxon>
        <taxon>Bacillati</taxon>
        <taxon>Actinomycetota</taxon>
        <taxon>Actinomycetes</taxon>
        <taxon>Kitasatosporales</taxon>
        <taxon>Streptomycetaceae</taxon>
        <taxon>Streptomyces</taxon>
    </lineage>
</organism>
<dbReference type="SUPFAM" id="SSF140453">
    <property type="entry name" value="EsxAB dimer-like"/>
    <property type="match status" value="1"/>
</dbReference>
<dbReference type="RefSeq" id="WP_010358609.1">
    <property type="nucleotide sequence ID" value="NZ_BCML01000117.1"/>
</dbReference>
<proteinExistence type="predicted"/>
<reference evidence="2 4" key="1">
    <citation type="journal article" date="2023" name="Microb. Genom.">
        <title>Mesoterricola silvestris gen. nov., sp. nov., Mesoterricola sediminis sp. nov., Geothrix oryzae sp. nov., Geothrix edaphica sp. nov., Geothrix rubra sp. nov., and Geothrix limicola sp. nov., six novel members of Acidobacteriota isolated from soils.</title>
        <authorList>
            <person name="Weisberg A.J."/>
            <person name="Pearce E."/>
            <person name="Kramer C.G."/>
            <person name="Chang J.H."/>
            <person name="Clarke C.R."/>
        </authorList>
    </citation>
    <scope>NUCLEOTIDE SEQUENCE</scope>
    <source>
        <strain evidence="3 4">NB05-1H</strain>
        <strain evidence="2">NRRL_B-16521</strain>
    </source>
</reference>
<evidence type="ECO:0000313" key="5">
    <source>
        <dbReference type="Proteomes" id="UP001282288"/>
    </source>
</evidence>
<keyword evidence="4" id="KW-1185">Reference proteome</keyword>
<dbReference type="AlphaFoldDB" id="A0AAP6EJJ1"/>
<gene>
    <name evidence="2" type="ORF">PV399_35835</name>
    <name evidence="3" type="ORF">PV666_32540</name>
</gene>
<dbReference type="Proteomes" id="UP001272987">
    <property type="component" value="Unassembled WGS sequence"/>
</dbReference>
<dbReference type="InterPro" id="IPR036689">
    <property type="entry name" value="ESAT-6-like_sf"/>
</dbReference>
<protein>
    <recommendedName>
        <fullName evidence="6">Proteins of 100 residues with WXG</fullName>
    </recommendedName>
</protein>
<evidence type="ECO:0000313" key="3">
    <source>
        <dbReference type="EMBL" id="MDX3022572.1"/>
    </source>
</evidence>
<feature type="coiled-coil region" evidence="1">
    <location>
        <begin position="190"/>
        <end position="228"/>
    </location>
</feature>
<dbReference type="Gene3D" id="1.10.287.1060">
    <property type="entry name" value="ESAT-6-like"/>
    <property type="match status" value="1"/>
</dbReference>
<evidence type="ECO:0008006" key="6">
    <source>
        <dbReference type="Google" id="ProtNLM"/>
    </source>
</evidence>
<evidence type="ECO:0000313" key="4">
    <source>
        <dbReference type="Proteomes" id="UP001272987"/>
    </source>
</evidence>
<dbReference type="EMBL" id="JARAWC010000037">
    <property type="protein sequence ID" value="MDX2965059.1"/>
    <property type="molecule type" value="Genomic_DNA"/>
</dbReference>
<dbReference type="GeneID" id="69811246"/>